<dbReference type="EMBL" id="MHSR01000001">
    <property type="protein sequence ID" value="OHA47375.1"/>
    <property type="molecule type" value="Genomic_DNA"/>
</dbReference>
<proteinExistence type="inferred from homology"/>
<dbReference type="Pfam" id="PF02686">
    <property type="entry name" value="GatC"/>
    <property type="match status" value="1"/>
</dbReference>
<dbReference type="GO" id="GO:0070681">
    <property type="term" value="P:glutaminyl-tRNAGln biosynthesis via transamidation"/>
    <property type="evidence" value="ECO:0007669"/>
    <property type="project" value="TreeGrafter"/>
</dbReference>
<dbReference type="InterPro" id="IPR036113">
    <property type="entry name" value="Asp/Glu-ADT_sf_sub_c"/>
</dbReference>
<dbReference type="SUPFAM" id="SSF141000">
    <property type="entry name" value="Glu-tRNAGln amidotransferase C subunit"/>
    <property type="match status" value="1"/>
</dbReference>
<gene>
    <name evidence="1" type="primary">gatC</name>
    <name evidence="2" type="ORF">A2828_03005</name>
</gene>
<keyword evidence="1" id="KW-0547">Nucleotide-binding</keyword>
<accession>A0A1G2PGA0</accession>
<comment type="similarity">
    <text evidence="1">Belongs to the GatC family.</text>
</comment>
<dbReference type="EC" id="6.3.5.-" evidence="1"/>
<comment type="catalytic activity">
    <reaction evidence="1">
        <text>L-glutamyl-tRNA(Gln) + L-glutamine + ATP + H2O = L-glutaminyl-tRNA(Gln) + L-glutamate + ADP + phosphate + H(+)</text>
        <dbReference type="Rhea" id="RHEA:17521"/>
        <dbReference type="Rhea" id="RHEA-COMP:9681"/>
        <dbReference type="Rhea" id="RHEA-COMP:9684"/>
        <dbReference type="ChEBI" id="CHEBI:15377"/>
        <dbReference type="ChEBI" id="CHEBI:15378"/>
        <dbReference type="ChEBI" id="CHEBI:29985"/>
        <dbReference type="ChEBI" id="CHEBI:30616"/>
        <dbReference type="ChEBI" id="CHEBI:43474"/>
        <dbReference type="ChEBI" id="CHEBI:58359"/>
        <dbReference type="ChEBI" id="CHEBI:78520"/>
        <dbReference type="ChEBI" id="CHEBI:78521"/>
        <dbReference type="ChEBI" id="CHEBI:456216"/>
    </reaction>
</comment>
<keyword evidence="1" id="KW-0648">Protein biosynthesis</keyword>
<dbReference type="GO" id="GO:0050566">
    <property type="term" value="F:asparaginyl-tRNA synthase (glutamine-hydrolyzing) activity"/>
    <property type="evidence" value="ECO:0007669"/>
    <property type="project" value="RHEA"/>
</dbReference>
<dbReference type="Gene3D" id="1.10.20.60">
    <property type="entry name" value="Glu-tRNAGln amidotransferase C subunit, N-terminal domain"/>
    <property type="match status" value="1"/>
</dbReference>
<protein>
    <recommendedName>
        <fullName evidence="1">Aspartyl/glutamyl-tRNA(Asn/Gln) amidotransferase subunit C</fullName>
        <shortName evidence="1">Asp/Glu-ADT subunit C</shortName>
        <ecNumber evidence="1">6.3.5.-</ecNumber>
    </recommendedName>
</protein>
<comment type="function">
    <text evidence="1">Allows the formation of correctly charged Asn-tRNA(Asn) or Gln-tRNA(Gln) through the transamidation of misacylated Asp-tRNA(Asn) or Glu-tRNA(Gln) in organisms which lack either or both of asparaginyl-tRNA or glutaminyl-tRNA synthetases. The reaction takes place in the presence of glutamine and ATP through an activated phospho-Asp-tRNA(Asn) or phospho-Glu-tRNA(Gln).</text>
</comment>
<organism evidence="2 3">
    <name type="scientific">Candidatus Terrybacteria bacterium RIFCSPHIGHO2_01_FULL_43_35</name>
    <dbReference type="NCBI Taxonomy" id="1802361"/>
    <lineage>
        <taxon>Bacteria</taxon>
        <taxon>Candidatus Terryibacteriota</taxon>
    </lineage>
</organism>
<dbReference type="Proteomes" id="UP000178869">
    <property type="component" value="Unassembled WGS sequence"/>
</dbReference>
<dbReference type="GO" id="GO:0006412">
    <property type="term" value="P:translation"/>
    <property type="evidence" value="ECO:0007669"/>
    <property type="project" value="UniProtKB-UniRule"/>
</dbReference>
<dbReference type="GO" id="GO:0050567">
    <property type="term" value="F:glutaminyl-tRNA synthase (glutamine-hydrolyzing) activity"/>
    <property type="evidence" value="ECO:0007669"/>
    <property type="project" value="UniProtKB-UniRule"/>
</dbReference>
<keyword evidence="1" id="KW-0436">Ligase</keyword>
<dbReference type="NCBIfam" id="TIGR00135">
    <property type="entry name" value="gatC"/>
    <property type="match status" value="1"/>
</dbReference>
<evidence type="ECO:0000313" key="2">
    <source>
        <dbReference type="EMBL" id="OHA47375.1"/>
    </source>
</evidence>
<dbReference type="GO" id="GO:0006450">
    <property type="term" value="P:regulation of translational fidelity"/>
    <property type="evidence" value="ECO:0007669"/>
    <property type="project" value="InterPro"/>
</dbReference>
<evidence type="ECO:0000313" key="3">
    <source>
        <dbReference type="Proteomes" id="UP000178869"/>
    </source>
</evidence>
<comment type="caution">
    <text evidence="2">The sequence shown here is derived from an EMBL/GenBank/DDBJ whole genome shotgun (WGS) entry which is preliminary data.</text>
</comment>
<sequence length="99" mass="10952">MISKEQVLKSAGLAKIKLTQAEEDKFSKELSGIIAYVDELKKVDTRGVEPVAHAIGLEDAFRKDSKEPNIHIPQGRELLNQAPKTKDGYVVVPRILADL</sequence>
<name>A0A1G2PGA0_9BACT</name>
<evidence type="ECO:0000256" key="1">
    <source>
        <dbReference type="HAMAP-Rule" id="MF_00122"/>
    </source>
</evidence>
<comment type="subunit">
    <text evidence="1">Heterotrimer of A, B and C subunits.</text>
</comment>
<dbReference type="AlphaFoldDB" id="A0A1G2PGA0"/>
<dbReference type="PANTHER" id="PTHR15004:SF0">
    <property type="entry name" value="GLUTAMYL-TRNA(GLN) AMIDOTRANSFERASE SUBUNIT C, MITOCHONDRIAL"/>
    <property type="match status" value="1"/>
</dbReference>
<reference evidence="2 3" key="1">
    <citation type="journal article" date="2016" name="Nat. Commun.">
        <title>Thousands of microbial genomes shed light on interconnected biogeochemical processes in an aquifer system.</title>
        <authorList>
            <person name="Anantharaman K."/>
            <person name="Brown C.T."/>
            <person name="Hug L.A."/>
            <person name="Sharon I."/>
            <person name="Castelle C.J."/>
            <person name="Probst A.J."/>
            <person name="Thomas B.C."/>
            <person name="Singh A."/>
            <person name="Wilkins M.J."/>
            <person name="Karaoz U."/>
            <person name="Brodie E.L."/>
            <person name="Williams K.H."/>
            <person name="Hubbard S.S."/>
            <person name="Banfield J.F."/>
        </authorList>
    </citation>
    <scope>NUCLEOTIDE SEQUENCE [LARGE SCALE GENOMIC DNA]</scope>
</reference>
<dbReference type="InterPro" id="IPR003837">
    <property type="entry name" value="GatC"/>
</dbReference>
<keyword evidence="1" id="KW-0067">ATP-binding</keyword>
<comment type="catalytic activity">
    <reaction evidence="1">
        <text>L-aspartyl-tRNA(Asn) + L-glutamine + ATP + H2O = L-asparaginyl-tRNA(Asn) + L-glutamate + ADP + phosphate + 2 H(+)</text>
        <dbReference type="Rhea" id="RHEA:14513"/>
        <dbReference type="Rhea" id="RHEA-COMP:9674"/>
        <dbReference type="Rhea" id="RHEA-COMP:9677"/>
        <dbReference type="ChEBI" id="CHEBI:15377"/>
        <dbReference type="ChEBI" id="CHEBI:15378"/>
        <dbReference type="ChEBI" id="CHEBI:29985"/>
        <dbReference type="ChEBI" id="CHEBI:30616"/>
        <dbReference type="ChEBI" id="CHEBI:43474"/>
        <dbReference type="ChEBI" id="CHEBI:58359"/>
        <dbReference type="ChEBI" id="CHEBI:78515"/>
        <dbReference type="ChEBI" id="CHEBI:78516"/>
        <dbReference type="ChEBI" id="CHEBI:456216"/>
    </reaction>
</comment>
<dbReference type="PANTHER" id="PTHR15004">
    <property type="entry name" value="GLUTAMYL-TRNA(GLN) AMIDOTRANSFERASE SUBUNIT C, MITOCHONDRIAL"/>
    <property type="match status" value="1"/>
</dbReference>
<dbReference type="GO" id="GO:0005524">
    <property type="term" value="F:ATP binding"/>
    <property type="evidence" value="ECO:0007669"/>
    <property type="project" value="UniProtKB-KW"/>
</dbReference>
<dbReference type="HAMAP" id="MF_00122">
    <property type="entry name" value="GatC"/>
    <property type="match status" value="1"/>
</dbReference>